<evidence type="ECO:0000256" key="2">
    <source>
        <dbReference type="SAM" id="MobiDB-lite"/>
    </source>
</evidence>
<feature type="region of interest" description="Disordered" evidence="2">
    <location>
        <begin position="39"/>
        <end position="148"/>
    </location>
</feature>
<dbReference type="InterPro" id="IPR011990">
    <property type="entry name" value="TPR-like_helical_dom_sf"/>
</dbReference>
<dbReference type="STRING" id="329046.A0A1Y2CWD2"/>
<dbReference type="SUPFAM" id="SSF48452">
    <property type="entry name" value="TPR-like"/>
    <property type="match status" value="1"/>
</dbReference>
<name>A0A1Y2CWD2_9FUNG</name>
<keyword evidence="1" id="KW-0802">TPR repeat</keyword>
<dbReference type="EMBL" id="MCGO01000005">
    <property type="protein sequence ID" value="ORY51287.1"/>
    <property type="molecule type" value="Genomic_DNA"/>
</dbReference>
<gene>
    <name evidence="3" type="ORF">BCR33DRAFT_451547</name>
</gene>
<protein>
    <submittedName>
        <fullName evidence="3">Uncharacterized protein</fullName>
    </submittedName>
</protein>
<proteinExistence type="predicted"/>
<keyword evidence="4" id="KW-1185">Reference proteome</keyword>
<organism evidence="3 4">
    <name type="scientific">Rhizoclosmatium globosum</name>
    <dbReference type="NCBI Taxonomy" id="329046"/>
    <lineage>
        <taxon>Eukaryota</taxon>
        <taxon>Fungi</taxon>
        <taxon>Fungi incertae sedis</taxon>
        <taxon>Chytridiomycota</taxon>
        <taxon>Chytridiomycota incertae sedis</taxon>
        <taxon>Chytridiomycetes</taxon>
        <taxon>Chytridiales</taxon>
        <taxon>Chytriomycetaceae</taxon>
        <taxon>Rhizoclosmatium</taxon>
    </lineage>
</organism>
<dbReference type="Gene3D" id="1.25.40.10">
    <property type="entry name" value="Tetratricopeptide repeat domain"/>
    <property type="match status" value="1"/>
</dbReference>
<comment type="caution">
    <text evidence="3">The sequence shown here is derived from an EMBL/GenBank/DDBJ whole genome shotgun (WGS) entry which is preliminary data.</text>
</comment>
<sequence>MNLDHLKEELDEFEDFVSSYTKQMNDILSGKAVDIKESTLKDIPQPKTRGAEISEATGSEKVEAVKPQLNAKSDSSVSAPRAAATAAEKVAVTKPKIPKTSLDYSRFEKIDESNEPEDVSPAPAAKPNPPKPETKKQPPPKPYSLKAGVTHKTIPEKITEIANTHKALGNEAIRVSNPTAAVKHYTDAIETCVHPKRQQILEYEKSQKKAPPKEDEEDPFEFLNKMNLPDPEGITPDPALYSNRAYSRLCLLDFTGTVEDCTQVFESKADISLQIRVKTLWRRSLAYRAIGQLTSAKSDLTSLLQHLTTETDAKKKSELISLADVERALRVCEEEISLEVESRSKKESVEANTRNLDSTAIEKTESLNQDSVALFLQRKSFEAVIDKFVTEIKAKLDGFTAASVNAPYGPKPVAIIKSDSITSYADTLVTFLSEPAMHEPSNASIFRVYDGFEKIFGDGQESQESSSIISPSSIHILLPILLASLKTSEENRKSLAKHNRLTQIVKSVLECPLVFSNITSKTQQLPKDCT</sequence>
<dbReference type="GO" id="GO:0101031">
    <property type="term" value="C:protein folding chaperone complex"/>
    <property type="evidence" value="ECO:0007669"/>
    <property type="project" value="TreeGrafter"/>
</dbReference>
<dbReference type="PANTHER" id="PTHR46423:SF1">
    <property type="entry name" value="RNA POLYMERASE II-ASSOCIATED PROTEIN 3"/>
    <property type="match status" value="1"/>
</dbReference>
<dbReference type="AlphaFoldDB" id="A0A1Y2CWD2"/>
<feature type="compositionally biased region" description="Low complexity" evidence="2">
    <location>
        <begin position="75"/>
        <end position="95"/>
    </location>
</feature>
<dbReference type="InterPro" id="IPR051966">
    <property type="entry name" value="RPAP3"/>
</dbReference>
<dbReference type="OrthoDB" id="2132064at2759"/>
<dbReference type="Proteomes" id="UP000193642">
    <property type="component" value="Unassembled WGS sequence"/>
</dbReference>
<evidence type="ECO:0000313" key="3">
    <source>
        <dbReference type="EMBL" id="ORY51287.1"/>
    </source>
</evidence>
<accession>A0A1Y2CWD2</accession>
<evidence type="ECO:0000256" key="1">
    <source>
        <dbReference type="ARBA" id="ARBA00022803"/>
    </source>
</evidence>
<dbReference type="PANTHER" id="PTHR46423">
    <property type="entry name" value="RNA POLYMERASE II-ASSOCIATED PROTEIN 3"/>
    <property type="match status" value="1"/>
</dbReference>
<feature type="compositionally biased region" description="Pro residues" evidence="2">
    <location>
        <begin position="124"/>
        <end position="142"/>
    </location>
</feature>
<evidence type="ECO:0000313" key="4">
    <source>
        <dbReference type="Proteomes" id="UP000193642"/>
    </source>
</evidence>
<reference evidence="3 4" key="1">
    <citation type="submission" date="2016-07" db="EMBL/GenBank/DDBJ databases">
        <title>Pervasive Adenine N6-methylation of Active Genes in Fungi.</title>
        <authorList>
            <consortium name="DOE Joint Genome Institute"/>
            <person name="Mondo S.J."/>
            <person name="Dannebaum R.O."/>
            <person name="Kuo R.C."/>
            <person name="Labutti K."/>
            <person name="Haridas S."/>
            <person name="Kuo A."/>
            <person name="Salamov A."/>
            <person name="Ahrendt S.R."/>
            <person name="Lipzen A."/>
            <person name="Sullivan W."/>
            <person name="Andreopoulos W.B."/>
            <person name="Clum A."/>
            <person name="Lindquist E."/>
            <person name="Daum C."/>
            <person name="Ramamoorthy G.K."/>
            <person name="Gryganskyi A."/>
            <person name="Culley D."/>
            <person name="Magnuson J.K."/>
            <person name="James T.Y."/>
            <person name="O'Malley M.A."/>
            <person name="Stajich J.E."/>
            <person name="Spatafora J.W."/>
            <person name="Visel A."/>
            <person name="Grigoriev I.V."/>
        </authorList>
    </citation>
    <scope>NUCLEOTIDE SEQUENCE [LARGE SCALE GENOMIC DNA]</scope>
    <source>
        <strain evidence="3 4">JEL800</strain>
    </source>
</reference>